<keyword evidence="2" id="KW-1185">Reference proteome</keyword>
<evidence type="ECO:0000313" key="2">
    <source>
        <dbReference type="Proteomes" id="UP001501319"/>
    </source>
</evidence>
<gene>
    <name evidence="1" type="ORF">GCM10009744_22150</name>
</gene>
<dbReference type="EMBL" id="BAAANE010000004">
    <property type="protein sequence ID" value="GAA1633222.1"/>
    <property type="molecule type" value="Genomic_DNA"/>
</dbReference>
<proteinExistence type="predicted"/>
<sequence>MNIETSVDDQVLMVCDSAECDGRETEHDAKTIAYWETPDSGTIVSRTSCRDCNQTKAAQQWVGPPRRPSHDCGYYTDDSGVCSYCHC</sequence>
<comment type="caution">
    <text evidence="1">The sequence shown here is derived from an EMBL/GenBank/DDBJ whole genome shotgun (WGS) entry which is preliminary data.</text>
</comment>
<name>A0ABN2F6Q9_9ACTN</name>
<organism evidence="1 2">
    <name type="scientific">Kribbella alba</name>
    <dbReference type="NCBI Taxonomy" id="190197"/>
    <lineage>
        <taxon>Bacteria</taxon>
        <taxon>Bacillati</taxon>
        <taxon>Actinomycetota</taxon>
        <taxon>Actinomycetes</taxon>
        <taxon>Propionibacteriales</taxon>
        <taxon>Kribbellaceae</taxon>
        <taxon>Kribbella</taxon>
    </lineage>
</organism>
<dbReference type="Proteomes" id="UP001501319">
    <property type="component" value="Unassembled WGS sequence"/>
</dbReference>
<accession>A0ABN2F6Q9</accession>
<protein>
    <submittedName>
        <fullName evidence="1">Uncharacterized protein</fullName>
    </submittedName>
</protein>
<reference evidence="1 2" key="1">
    <citation type="journal article" date="2019" name="Int. J. Syst. Evol. Microbiol.">
        <title>The Global Catalogue of Microorganisms (GCM) 10K type strain sequencing project: providing services to taxonomists for standard genome sequencing and annotation.</title>
        <authorList>
            <consortium name="The Broad Institute Genomics Platform"/>
            <consortium name="The Broad Institute Genome Sequencing Center for Infectious Disease"/>
            <person name="Wu L."/>
            <person name="Ma J."/>
        </authorList>
    </citation>
    <scope>NUCLEOTIDE SEQUENCE [LARGE SCALE GENOMIC DNA]</scope>
    <source>
        <strain evidence="1 2">JCM 14306</strain>
    </source>
</reference>
<evidence type="ECO:0000313" key="1">
    <source>
        <dbReference type="EMBL" id="GAA1633222.1"/>
    </source>
</evidence>